<dbReference type="HOGENOM" id="CLU_009583_14_4_9"/>
<keyword evidence="3" id="KW-0808">Transferase</keyword>
<accession>F4A0S1</accession>
<dbReference type="Pfam" id="PF13439">
    <property type="entry name" value="Glyco_transf_4"/>
    <property type="match status" value="1"/>
</dbReference>
<dbReference type="Pfam" id="PF00534">
    <property type="entry name" value="Glycos_transf_1"/>
    <property type="match status" value="1"/>
</dbReference>
<dbReference type="EMBL" id="CP002360">
    <property type="protein sequence ID" value="AEE96967.1"/>
    <property type="molecule type" value="Genomic_DNA"/>
</dbReference>
<name>F4A0S1_MAHA5</name>
<organism evidence="3 4">
    <name type="scientific">Mahella australiensis (strain DSM 15567 / CIP 107919 / 50-1 BON)</name>
    <dbReference type="NCBI Taxonomy" id="697281"/>
    <lineage>
        <taxon>Bacteria</taxon>
        <taxon>Bacillati</taxon>
        <taxon>Bacillota</taxon>
        <taxon>Clostridia</taxon>
        <taxon>Thermoanaerobacterales</taxon>
        <taxon>Thermoanaerobacterales Family IV. Incertae Sedis</taxon>
        <taxon>Mahella</taxon>
    </lineage>
</organism>
<dbReference type="OrthoDB" id="9765330at2"/>
<dbReference type="PANTHER" id="PTHR12526">
    <property type="entry name" value="GLYCOSYLTRANSFERASE"/>
    <property type="match status" value="1"/>
</dbReference>
<evidence type="ECO:0000313" key="4">
    <source>
        <dbReference type="Proteomes" id="UP000008457"/>
    </source>
</evidence>
<dbReference type="InterPro" id="IPR001296">
    <property type="entry name" value="Glyco_trans_1"/>
</dbReference>
<dbReference type="InterPro" id="IPR028098">
    <property type="entry name" value="Glyco_trans_4-like_N"/>
</dbReference>
<dbReference type="STRING" id="697281.Mahau_1786"/>
<gene>
    <name evidence="3" type="ordered locus">Mahau_1786</name>
</gene>
<dbReference type="GO" id="GO:0016757">
    <property type="term" value="F:glycosyltransferase activity"/>
    <property type="evidence" value="ECO:0007669"/>
    <property type="project" value="InterPro"/>
</dbReference>
<dbReference type="CDD" id="cd03822">
    <property type="entry name" value="GT4_mannosyltransferase-like"/>
    <property type="match status" value="1"/>
</dbReference>
<feature type="domain" description="Glycosyltransferase subfamily 4-like N-terminal" evidence="2">
    <location>
        <begin position="55"/>
        <end position="168"/>
    </location>
</feature>
<dbReference type="Proteomes" id="UP000008457">
    <property type="component" value="Chromosome"/>
</dbReference>
<dbReference type="AlphaFoldDB" id="F4A0S1"/>
<reference evidence="3 4" key="2">
    <citation type="journal article" date="2011" name="Stand. Genomic Sci.">
        <title>Complete genome sequence of Mahella australiensis type strain (50-1 BON).</title>
        <authorList>
            <person name="Sikorski J."/>
            <person name="Teshima H."/>
            <person name="Nolan M."/>
            <person name="Lucas S."/>
            <person name="Hammon N."/>
            <person name="Deshpande S."/>
            <person name="Cheng J.F."/>
            <person name="Pitluck S."/>
            <person name="Liolios K."/>
            <person name="Pagani I."/>
            <person name="Ivanova N."/>
            <person name="Huntemann M."/>
            <person name="Mavromatis K."/>
            <person name="Ovchinikova G."/>
            <person name="Pati A."/>
            <person name="Tapia R."/>
            <person name="Han C."/>
            <person name="Goodwin L."/>
            <person name="Chen A."/>
            <person name="Palaniappan K."/>
            <person name="Land M."/>
            <person name="Hauser L."/>
            <person name="Ngatchou-Djao O.D."/>
            <person name="Rohde M."/>
            <person name="Pukall R."/>
            <person name="Spring S."/>
            <person name="Abt B."/>
            <person name="Goker M."/>
            <person name="Detter J.C."/>
            <person name="Woyke T."/>
            <person name="Bristow J."/>
            <person name="Markowitz V."/>
            <person name="Hugenholtz P."/>
            <person name="Eisen J.A."/>
            <person name="Kyrpides N.C."/>
            <person name="Klenk H.P."/>
            <person name="Lapidus A."/>
        </authorList>
    </citation>
    <scope>NUCLEOTIDE SEQUENCE [LARGE SCALE GENOMIC DNA]</scope>
    <source>
        <strain evidence="4">DSM 15567 / CIP 107919 / 50-1 BON</strain>
    </source>
</reference>
<protein>
    <submittedName>
        <fullName evidence="3">Glycosyl transferase group 1</fullName>
    </submittedName>
</protein>
<dbReference type="RefSeq" id="WP_013781395.1">
    <property type="nucleotide sequence ID" value="NC_015520.1"/>
</dbReference>
<evidence type="ECO:0000259" key="1">
    <source>
        <dbReference type="Pfam" id="PF00534"/>
    </source>
</evidence>
<dbReference type="PANTHER" id="PTHR12526:SF572">
    <property type="entry name" value="BLL5144 PROTEIN"/>
    <property type="match status" value="1"/>
</dbReference>
<sequence>MYKTVFVSTFPPRQCGIAAFTSDVMKWLNRAEQAQSTAIAVTDIAGSYNYDNRVWFEINQFDKDDYIKAARIINSSDIDIVVIEHEYGIFGGPDGIYILSLAERLSKPFIVTCHTVLPQPRGYQRYILSQLGELSAGTICMSSHSKELLSDIYDISENKLHIIPHGIPVFDRLSRKGLKKRYGFADKKIISTFGLIGPGKGLEYAIEAMADVSKAFDNALYLILGQTHPNLKRYEGERYREHLVDIINKLGIDQHVLFVNKYLSIQELNDYLSMTDVYVTPYPGKDQAVSGTLSYAMGAGKAIVSTPYIYAQELLADGRGLIAEFSDPKSIADNIIKILADSALQHSLEERAYAYGLHMQWPIIGQQYDNLLRHMIISKAREPEILKA</sequence>
<evidence type="ECO:0000259" key="2">
    <source>
        <dbReference type="Pfam" id="PF13439"/>
    </source>
</evidence>
<evidence type="ECO:0000313" key="3">
    <source>
        <dbReference type="EMBL" id="AEE96967.1"/>
    </source>
</evidence>
<dbReference type="Gene3D" id="3.40.50.2000">
    <property type="entry name" value="Glycogen Phosphorylase B"/>
    <property type="match status" value="2"/>
</dbReference>
<dbReference type="KEGG" id="mas:Mahau_1786"/>
<reference evidence="4" key="1">
    <citation type="submission" date="2010-11" db="EMBL/GenBank/DDBJ databases">
        <title>The complete genome of Mahella australiensis DSM 15567.</title>
        <authorList>
            <consortium name="US DOE Joint Genome Institute (JGI-PGF)"/>
            <person name="Lucas S."/>
            <person name="Copeland A."/>
            <person name="Lapidus A."/>
            <person name="Bruce D."/>
            <person name="Goodwin L."/>
            <person name="Pitluck S."/>
            <person name="Kyrpides N."/>
            <person name="Mavromatis K."/>
            <person name="Pagani I."/>
            <person name="Ivanova N."/>
            <person name="Teshima H."/>
            <person name="Brettin T."/>
            <person name="Detter J.C."/>
            <person name="Han C."/>
            <person name="Tapia R."/>
            <person name="Land M."/>
            <person name="Hauser L."/>
            <person name="Markowitz V."/>
            <person name="Cheng J.-F."/>
            <person name="Hugenholtz P."/>
            <person name="Woyke T."/>
            <person name="Wu D."/>
            <person name="Spring S."/>
            <person name="Pukall R."/>
            <person name="Steenblock K."/>
            <person name="Schneider S."/>
            <person name="Klenk H.-P."/>
            <person name="Eisen J.A."/>
        </authorList>
    </citation>
    <scope>NUCLEOTIDE SEQUENCE [LARGE SCALE GENOMIC DNA]</scope>
    <source>
        <strain evidence="4">DSM 15567 / CIP 107919 / 50-1 BON</strain>
    </source>
</reference>
<proteinExistence type="predicted"/>
<dbReference type="SUPFAM" id="SSF53756">
    <property type="entry name" value="UDP-Glycosyltransferase/glycogen phosphorylase"/>
    <property type="match status" value="1"/>
</dbReference>
<dbReference type="eggNOG" id="COG0438">
    <property type="taxonomic scope" value="Bacteria"/>
</dbReference>
<keyword evidence="4" id="KW-1185">Reference proteome</keyword>
<feature type="domain" description="Glycosyl transferase family 1" evidence="1">
    <location>
        <begin position="180"/>
        <end position="353"/>
    </location>
</feature>